<dbReference type="STRING" id="37653.A0A0L8FWV1"/>
<sequence>MGAVQQSTIILSTIGQRSDIWGKVQVDYIDPERMKDGFVWRCRNCKKNISIRTKAFMEMSKLSIQQIFHIVFNFMSEAPISTAVLYTGVDNKAAIQWYEFCREVCLGKMRDKAPLGGPGQEVEIDESLLFKRKSHVGRIGHQTWVVGCYDTTVKKGFLQRVPDRSAATLEAVIIENVLPGTIVHTDK</sequence>
<dbReference type="AlphaFoldDB" id="A0A0L8FWV1"/>
<proteinExistence type="predicted"/>
<evidence type="ECO:0008006" key="2">
    <source>
        <dbReference type="Google" id="ProtNLM"/>
    </source>
</evidence>
<dbReference type="PANTHER" id="PTHR47163">
    <property type="entry name" value="DDE_TNP_IS1595 DOMAIN-CONTAINING PROTEIN"/>
    <property type="match status" value="1"/>
</dbReference>
<evidence type="ECO:0000313" key="1">
    <source>
        <dbReference type="EMBL" id="KOF69206.1"/>
    </source>
</evidence>
<reference evidence="1" key="1">
    <citation type="submission" date="2015-07" db="EMBL/GenBank/DDBJ databases">
        <title>MeaNS - Measles Nucleotide Surveillance Program.</title>
        <authorList>
            <person name="Tran T."/>
            <person name="Druce J."/>
        </authorList>
    </citation>
    <scope>NUCLEOTIDE SEQUENCE</scope>
    <source>
        <strain evidence="1">UCB-OBI-ISO-001</strain>
        <tissue evidence="1">Gonad</tissue>
    </source>
</reference>
<organism evidence="1">
    <name type="scientific">Octopus bimaculoides</name>
    <name type="common">California two-spotted octopus</name>
    <dbReference type="NCBI Taxonomy" id="37653"/>
    <lineage>
        <taxon>Eukaryota</taxon>
        <taxon>Metazoa</taxon>
        <taxon>Spiralia</taxon>
        <taxon>Lophotrochozoa</taxon>
        <taxon>Mollusca</taxon>
        <taxon>Cephalopoda</taxon>
        <taxon>Coleoidea</taxon>
        <taxon>Octopodiformes</taxon>
        <taxon>Octopoda</taxon>
        <taxon>Incirrata</taxon>
        <taxon>Octopodidae</taxon>
        <taxon>Octopus</taxon>
    </lineage>
</organism>
<accession>A0A0L8FWV1</accession>
<gene>
    <name evidence="1" type="ORF">OCBIM_22005503mg</name>
</gene>
<protein>
    <recommendedName>
        <fullName evidence="2">ISXO2-like transposase domain-containing protein</fullName>
    </recommendedName>
</protein>
<dbReference type="PANTHER" id="PTHR47163:SF2">
    <property type="entry name" value="SI:DKEY-17M8.2"/>
    <property type="match status" value="1"/>
</dbReference>
<dbReference type="EMBL" id="KQ425633">
    <property type="protein sequence ID" value="KOF69206.1"/>
    <property type="molecule type" value="Genomic_DNA"/>
</dbReference>
<dbReference type="OrthoDB" id="6146223at2759"/>
<name>A0A0L8FWV1_OCTBM</name>
<dbReference type="InterPro" id="IPR053164">
    <property type="entry name" value="IS1016-like_transposase"/>
</dbReference>